<gene>
    <name evidence="10" type="ORF">BDEG_27829</name>
</gene>
<evidence type="ECO:0000256" key="6">
    <source>
        <dbReference type="ARBA" id="ARBA00023125"/>
    </source>
</evidence>
<dbReference type="PANTHER" id="PTHR24391">
    <property type="entry name" value="HISTONE H4 TRANSCRIPTION FACTOR-RELATED"/>
    <property type="match status" value="1"/>
</dbReference>
<accession>A0A177WY95</accession>
<feature type="compositionally biased region" description="Polar residues" evidence="8">
    <location>
        <begin position="23"/>
        <end position="52"/>
    </location>
</feature>
<evidence type="ECO:0000256" key="2">
    <source>
        <dbReference type="ARBA" id="ARBA00022723"/>
    </source>
</evidence>
<evidence type="ECO:0000256" key="5">
    <source>
        <dbReference type="ARBA" id="ARBA00022833"/>
    </source>
</evidence>
<dbReference type="AlphaFoldDB" id="A0A177WY95"/>
<evidence type="ECO:0000256" key="7">
    <source>
        <dbReference type="ARBA" id="ARBA00023242"/>
    </source>
</evidence>
<reference evidence="10 11" key="1">
    <citation type="submission" date="2006-10" db="EMBL/GenBank/DDBJ databases">
        <title>The Genome Sequence of Batrachochytrium dendrobatidis JEL423.</title>
        <authorList>
            <consortium name="The Broad Institute Genome Sequencing Platform"/>
            <person name="Birren B."/>
            <person name="Lander E."/>
            <person name="Galagan J."/>
            <person name="Cuomo C."/>
            <person name="Devon K."/>
            <person name="Jaffe D."/>
            <person name="Butler J."/>
            <person name="Alvarez P."/>
            <person name="Gnerre S."/>
            <person name="Grabherr M."/>
            <person name="Kleber M."/>
            <person name="Mauceli E."/>
            <person name="Brockman W."/>
            <person name="Young S."/>
            <person name="LaButti K."/>
            <person name="Sykes S."/>
            <person name="DeCaprio D."/>
            <person name="Crawford M."/>
            <person name="Koehrsen M."/>
            <person name="Engels R."/>
            <person name="Montgomery P."/>
            <person name="Pearson M."/>
            <person name="Howarth C."/>
            <person name="Larson L."/>
            <person name="White J."/>
            <person name="O'Leary S."/>
            <person name="Kodira C."/>
            <person name="Zeng Q."/>
            <person name="Yandava C."/>
            <person name="Alvarado L."/>
            <person name="Longcore J."/>
            <person name="James T."/>
        </authorList>
    </citation>
    <scope>NUCLEOTIDE SEQUENCE [LARGE SCALE GENOMIC DNA]</scope>
    <source>
        <strain evidence="10 11">JEL423</strain>
    </source>
</reference>
<evidence type="ECO:0000256" key="3">
    <source>
        <dbReference type="ARBA" id="ARBA00022737"/>
    </source>
</evidence>
<evidence type="ECO:0000313" key="11">
    <source>
        <dbReference type="Proteomes" id="UP000077115"/>
    </source>
</evidence>
<keyword evidence="2" id="KW-0479">Metal-binding</keyword>
<feature type="region of interest" description="Disordered" evidence="8">
    <location>
        <begin position="23"/>
        <end position="99"/>
    </location>
</feature>
<dbReference type="GO" id="GO:0003677">
    <property type="term" value="F:DNA binding"/>
    <property type="evidence" value="ECO:0007669"/>
    <property type="project" value="UniProtKB-KW"/>
</dbReference>
<comment type="subcellular location">
    <subcellularLocation>
        <location evidence="1">Nucleus</location>
    </subcellularLocation>
</comment>
<dbReference type="GO" id="GO:0008270">
    <property type="term" value="F:zinc ion binding"/>
    <property type="evidence" value="ECO:0007669"/>
    <property type="project" value="UniProtKB-KW"/>
</dbReference>
<evidence type="ECO:0000256" key="9">
    <source>
        <dbReference type="SAM" id="SignalP"/>
    </source>
</evidence>
<keyword evidence="7" id="KW-0539">Nucleus</keyword>
<feature type="compositionally biased region" description="Polar residues" evidence="8">
    <location>
        <begin position="116"/>
        <end position="126"/>
    </location>
</feature>
<sequence>MKLVDILFVLTAATTTSAILIPTNNDRSTHTSGTSSQVSSPTNEPSPGTSNEYQEEPVDLSLSGRIRQQPMDQPGLNTPTQGQRPTATITGPSTFKQGRKRIMDVIDLLISRQNQQRPIDQVSPNASKQSQQQPMSQPSPSTSKRSRKRPINEIRPSIFSQASGSTNEPRRVCQTRSKTTD</sequence>
<proteinExistence type="predicted"/>
<evidence type="ECO:0000256" key="8">
    <source>
        <dbReference type="SAM" id="MobiDB-lite"/>
    </source>
</evidence>
<organism evidence="10 11">
    <name type="scientific">Batrachochytrium dendrobatidis (strain JEL423)</name>
    <dbReference type="NCBI Taxonomy" id="403673"/>
    <lineage>
        <taxon>Eukaryota</taxon>
        <taxon>Fungi</taxon>
        <taxon>Fungi incertae sedis</taxon>
        <taxon>Chytridiomycota</taxon>
        <taxon>Chytridiomycota incertae sedis</taxon>
        <taxon>Chytridiomycetes</taxon>
        <taxon>Rhizophydiales</taxon>
        <taxon>Rhizophydiales incertae sedis</taxon>
        <taxon>Batrachochytrium</taxon>
    </lineage>
</organism>
<feature type="compositionally biased region" description="Polar residues" evidence="8">
    <location>
        <begin position="75"/>
        <end position="96"/>
    </location>
</feature>
<feature type="chain" id="PRO_5008078007" evidence="9">
    <location>
        <begin position="19"/>
        <end position="181"/>
    </location>
</feature>
<evidence type="ECO:0000313" key="10">
    <source>
        <dbReference type="EMBL" id="OAJ44624.1"/>
    </source>
</evidence>
<keyword evidence="3" id="KW-0677">Repeat</keyword>
<keyword evidence="5" id="KW-0862">Zinc</keyword>
<protein>
    <submittedName>
        <fullName evidence="10">Uncharacterized protein</fullName>
    </submittedName>
</protein>
<keyword evidence="6" id="KW-0238">DNA-binding</keyword>
<name>A0A177WY95_BATDL</name>
<keyword evidence="9" id="KW-0732">Signal</keyword>
<feature type="signal peptide" evidence="9">
    <location>
        <begin position="1"/>
        <end position="18"/>
    </location>
</feature>
<dbReference type="EMBL" id="DS022313">
    <property type="protein sequence ID" value="OAJ44624.1"/>
    <property type="molecule type" value="Genomic_DNA"/>
</dbReference>
<evidence type="ECO:0000256" key="1">
    <source>
        <dbReference type="ARBA" id="ARBA00004123"/>
    </source>
</evidence>
<feature type="region of interest" description="Disordered" evidence="8">
    <location>
        <begin position="116"/>
        <end position="181"/>
    </location>
</feature>
<keyword evidence="4" id="KW-0863">Zinc-finger</keyword>
<dbReference type="VEuPathDB" id="FungiDB:BDEG_27829"/>
<reference evidence="10 11" key="2">
    <citation type="submission" date="2016-05" db="EMBL/GenBank/DDBJ databases">
        <title>Lineage-specific infection strategies underlie the spectrum of fungal disease in amphibians.</title>
        <authorList>
            <person name="Cuomo C.A."/>
            <person name="Farrer R.A."/>
            <person name="James T."/>
            <person name="Longcore J."/>
            <person name="Birren B."/>
        </authorList>
    </citation>
    <scope>NUCLEOTIDE SEQUENCE [LARGE SCALE GENOMIC DNA]</scope>
    <source>
        <strain evidence="10 11">JEL423</strain>
    </source>
</reference>
<evidence type="ECO:0000256" key="4">
    <source>
        <dbReference type="ARBA" id="ARBA00022771"/>
    </source>
</evidence>
<dbReference type="GO" id="GO:0005634">
    <property type="term" value="C:nucleus"/>
    <property type="evidence" value="ECO:0007669"/>
    <property type="project" value="UniProtKB-SubCell"/>
</dbReference>
<feature type="compositionally biased region" description="Low complexity" evidence="8">
    <location>
        <begin position="127"/>
        <end position="143"/>
    </location>
</feature>
<dbReference type="Proteomes" id="UP000077115">
    <property type="component" value="Unassembled WGS sequence"/>
</dbReference>
<dbReference type="GO" id="GO:0006355">
    <property type="term" value="P:regulation of DNA-templated transcription"/>
    <property type="evidence" value="ECO:0007669"/>
    <property type="project" value="UniProtKB-ARBA"/>
</dbReference>
<feature type="compositionally biased region" description="Polar residues" evidence="8">
    <location>
        <begin position="158"/>
        <end position="167"/>
    </location>
</feature>
<dbReference type="PANTHER" id="PTHR24391:SF18">
    <property type="entry name" value="EG:115C2.6 PROTEIN"/>
    <property type="match status" value="1"/>
</dbReference>
<dbReference type="InterPro" id="IPR051574">
    <property type="entry name" value="ZnF_E-box_Homeobox"/>
</dbReference>